<protein>
    <submittedName>
        <fullName evidence="3">Fibronectin type-III domain-containing protein</fullName>
    </submittedName>
</protein>
<sequence length="115" mass="12591">MWPKNSSYFPTQFRNKSRSTWSLQASWVPPALPNGVITHYVINVNPLDPSEKSWTVNVGANMNSGYDKTVEAVVDNLVGGQSYQINSQAVTEAGIGDLPAASDSIRIEMPIMGMF</sequence>
<dbReference type="Gene3D" id="2.60.40.10">
    <property type="entry name" value="Immunoglobulins"/>
    <property type="match status" value="1"/>
</dbReference>
<dbReference type="WBParaSite" id="PSU_v2.g12604.t1">
    <property type="protein sequence ID" value="PSU_v2.g12604.t1"/>
    <property type="gene ID" value="PSU_v2.g12604"/>
</dbReference>
<dbReference type="InterPro" id="IPR013783">
    <property type="entry name" value="Ig-like_fold"/>
</dbReference>
<proteinExistence type="predicted"/>
<dbReference type="SUPFAM" id="SSF49265">
    <property type="entry name" value="Fibronectin type III"/>
    <property type="match status" value="1"/>
</dbReference>
<feature type="domain" description="Fibronectin type-III" evidence="1">
    <location>
        <begin position="9"/>
        <end position="110"/>
    </location>
</feature>
<accession>A0A914Y4E0</accession>
<dbReference type="InterPro" id="IPR003961">
    <property type="entry name" value="FN3_dom"/>
</dbReference>
<evidence type="ECO:0000313" key="2">
    <source>
        <dbReference type="Proteomes" id="UP000887577"/>
    </source>
</evidence>
<evidence type="ECO:0000259" key="1">
    <source>
        <dbReference type="PROSITE" id="PS50853"/>
    </source>
</evidence>
<dbReference type="Proteomes" id="UP000887577">
    <property type="component" value="Unplaced"/>
</dbReference>
<dbReference type="Pfam" id="PF00041">
    <property type="entry name" value="fn3"/>
    <property type="match status" value="1"/>
</dbReference>
<keyword evidence="2" id="KW-1185">Reference proteome</keyword>
<organism evidence="2 3">
    <name type="scientific">Panagrolaimus superbus</name>
    <dbReference type="NCBI Taxonomy" id="310955"/>
    <lineage>
        <taxon>Eukaryota</taxon>
        <taxon>Metazoa</taxon>
        <taxon>Ecdysozoa</taxon>
        <taxon>Nematoda</taxon>
        <taxon>Chromadorea</taxon>
        <taxon>Rhabditida</taxon>
        <taxon>Tylenchina</taxon>
        <taxon>Panagrolaimomorpha</taxon>
        <taxon>Panagrolaimoidea</taxon>
        <taxon>Panagrolaimidae</taxon>
        <taxon>Panagrolaimus</taxon>
    </lineage>
</organism>
<name>A0A914Y4E0_9BILA</name>
<dbReference type="CDD" id="cd00063">
    <property type="entry name" value="FN3"/>
    <property type="match status" value="1"/>
</dbReference>
<dbReference type="InterPro" id="IPR036116">
    <property type="entry name" value="FN3_sf"/>
</dbReference>
<dbReference type="AlphaFoldDB" id="A0A914Y4E0"/>
<dbReference type="PROSITE" id="PS50853">
    <property type="entry name" value="FN3"/>
    <property type="match status" value="1"/>
</dbReference>
<reference evidence="3" key="1">
    <citation type="submission" date="2022-11" db="UniProtKB">
        <authorList>
            <consortium name="WormBaseParasite"/>
        </authorList>
    </citation>
    <scope>IDENTIFICATION</scope>
</reference>
<evidence type="ECO:0000313" key="3">
    <source>
        <dbReference type="WBParaSite" id="PSU_v2.g12604.t1"/>
    </source>
</evidence>